<dbReference type="KEGG" id="wce:WS08_0624"/>
<gene>
    <name evidence="1" type="ORF">WS74_0625</name>
</gene>
<sequence>MEKVQLVEGRGKTADEKYNYYYNEKEDLIVMKDIGGGEPRLIGSTTYGTEFIRPDNEETVQVIM</sequence>
<dbReference type="KEGG" id="wct:WS74_0625"/>
<evidence type="ECO:0000313" key="1">
    <source>
        <dbReference type="EMBL" id="AIM62877.1"/>
    </source>
</evidence>
<protein>
    <submittedName>
        <fullName evidence="1">Uncharacterized protein</fullName>
    </submittedName>
</protein>
<dbReference type="EMBL" id="CP009223">
    <property type="protein sequence ID" value="AIM62877.1"/>
    <property type="molecule type" value="Genomic_DNA"/>
</dbReference>
<reference evidence="1 2" key="1">
    <citation type="journal article" date="2014" name="Genome Announc.">
        <title>Complete Genome Sequences of Fish Pathogenic Weissella ceti Strains WS74 and WS105.</title>
        <authorList>
            <person name="Figueiredo H.C."/>
            <person name="Leal C.A."/>
            <person name="Dorella F.A."/>
            <person name="Carvalho A.F."/>
            <person name="Soares S.C."/>
            <person name="Pereira F.L."/>
            <person name="Azevedo V.A."/>
        </authorList>
    </citation>
    <scope>NUCLEOTIDE SEQUENCE [LARGE SCALE GENOMIC DNA]</scope>
    <source>
        <strain evidence="1 2">WS74</strain>
    </source>
</reference>
<dbReference type="KEGG" id="wci:WS105_0685"/>
<evidence type="ECO:0000313" key="2">
    <source>
        <dbReference type="Proteomes" id="UP000029079"/>
    </source>
</evidence>
<dbReference type="Proteomes" id="UP000029079">
    <property type="component" value="Chromosome"/>
</dbReference>
<reference evidence="2" key="2">
    <citation type="submission" date="2014-08" db="EMBL/GenBank/DDBJ databases">
        <title>Complete genome of Weissella ceti strain WS74 isolated from diseased rainbow trout in Brazil.</title>
        <authorList>
            <person name="Figueiredo H.C.P."/>
            <person name="Leal C.A.G."/>
            <person name="Pereira F.L."/>
            <person name="Soares S.C."/>
            <person name="Dorella F.A."/>
            <person name="Carvalho A.F."/>
            <person name="Azevedo V.A.C."/>
        </authorList>
    </citation>
    <scope>NUCLEOTIDE SEQUENCE [LARGE SCALE GENOMIC DNA]</scope>
    <source>
        <strain evidence="2">WS74</strain>
    </source>
</reference>
<dbReference type="RefSeq" id="WP_009765279.1">
    <property type="nucleotide sequence ID" value="NZ_CP009223.1"/>
</dbReference>
<keyword evidence="2" id="KW-1185">Reference proteome</keyword>
<dbReference type="STRING" id="759620.WS105_0685"/>
<accession>A0A075U037</accession>
<name>A0A075U037_9LACO</name>
<dbReference type="AlphaFoldDB" id="A0A075U037"/>
<organism evidence="1 2">
    <name type="scientific">Weissella ceti</name>
    <dbReference type="NCBI Taxonomy" id="759620"/>
    <lineage>
        <taxon>Bacteria</taxon>
        <taxon>Bacillati</taxon>
        <taxon>Bacillota</taxon>
        <taxon>Bacilli</taxon>
        <taxon>Lactobacillales</taxon>
        <taxon>Lactobacillaceae</taxon>
        <taxon>Weissella</taxon>
    </lineage>
</organism>
<proteinExistence type="predicted"/>